<keyword evidence="1" id="KW-0472">Membrane</keyword>
<name>A0A084QZI3_STAC4</name>
<keyword evidence="1" id="KW-0812">Transmembrane</keyword>
<dbReference type="HOGENOM" id="CLU_652420_0_0_1"/>
<feature type="transmembrane region" description="Helical" evidence="1">
    <location>
        <begin position="408"/>
        <end position="427"/>
    </location>
</feature>
<dbReference type="OMA" id="PWIRIST"/>
<feature type="transmembrane region" description="Helical" evidence="1">
    <location>
        <begin position="312"/>
        <end position="336"/>
    </location>
</feature>
<feature type="transmembrane region" description="Helical" evidence="1">
    <location>
        <begin position="281"/>
        <end position="306"/>
    </location>
</feature>
<evidence type="ECO:0000256" key="1">
    <source>
        <dbReference type="SAM" id="Phobius"/>
    </source>
</evidence>
<feature type="transmembrane region" description="Helical" evidence="1">
    <location>
        <begin position="348"/>
        <end position="366"/>
    </location>
</feature>
<evidence type="ECO:0000313" key="3">
    <source>
        <dbReference type="Proteomes" id="UP000028524"/>
    </source>
</evidence>
<dbReference type="OrthoDB" id="3010248at2759"/>
<dbReference type="Proteomes" id="UP000028524">
    <property type="component" value="Unassembled WGS sequence"/>
</dbReference>
<keyword evidence="3" id="KW-1185">Reference proteome</keyword>
<organism evidence="2 3">
    <name type="scientific">Stachybotrys chlorohalonatus (strain IBT 40285)</name>
    <dbReference type="NCBI Taxonomy" id="1283841"/>
    <lineage>
        <taxon>Eukaryota</taxon>
        <taxon>Fungi</taxon>
        <taxon>Dikarya</taxon>
        <taxon>Ascomycota</taxon>
        <taxon>Pezizomycotina</taxon>
        <taxon>Sordariomycetes</taxon>
        <taxon>Hypocreomycetidae</taxon>
        <taxon>Hypocreales</taxon>
        <taxon>Stachybotryaceae</taxon>
        <taxon>Stachybotrys</taxon>
    </lineage>
</organism>
<sequence>MPATQVAVANGLHHEPLAHSCPNVVTRVTPFIAPICLILTLIEIPLGPWIRISTVFHALADPIDFSWCLIHKLAAWTECYNLTTEFVGRGRLADDRSPRARVIATIIVGFEEIAGPRQSSHQSFLEAAEQYGANDAKSFVLWRLIALELVDYWKHDVSTALLFTVFYMLQLLGVATTEFEFCCTPFAAVLLSWAVPLALLSGRMGAFRSPRACLDAMSRFVEGVSAEDATVKHGIADNGMGRRRRDIERVRSRKYAEHHPSLDGYRPWKARSFNGPPQSTILSAAFIAALPVILSIATFVSLLWIAEPDKTTYQWFLAPVILGLWVLSTLLSQGLYCRINKKYQWHAIIAKDMVITTMVVLAIIFLPTAGRMNETNCSGIGSGVCADSEFGITEDILHKHGGADRLEYASVLALCFGAQLCFYAAVVRKYRAGLMVMQWPEETRRLEHTQLETSTAARAS</sequence>
<gene>
    <name evidence="2" type="ORF">S40285_10665</name>
</gene>
<reference evidence="2 3" key="1">
    <citation type="journal article" date="2014" name="BMC Genomics">
        <title>Comparative genome sequencing reveals chemotype-specific gene clusters in the toxigenic black mold Stachybotrys.</title>
        <authorList>
            <person name="Semeiks J."/>
            <person name="Borek D."/>
            <person name="Otwinowski Z."/>
            <person name="Grishin N.V."/>
        </authorList>
    </citation>
    <scope>NUCLEOTIDE SEQUENCE [LARGE SCALE GENOMIC DNA]</scope>
    <source>
        <strain evidence="2 3">IBT 40285</strain>
    </source>
</reference>
<dbReference type="InParanoid" id="A0A084QZI3"/>
<proteinExistence type="predicted"/>
<dbReference type="AlphaFoldDB" id="A0A084QZI3"/>
<dbReference type="EMBL" id="KL659511">
    <property type="protein sequence ID" value="KFA69368.1"/>
    <property type="molecule type" value="Genomic_DNA"/>
</dbReference>
<keyword evidence="1" id="KW-1133">Transmembrane helix</keyword>
<protein>
    <submittedName>
        <fullName evidence="2">Uncharacterized protein</fullName>
    </submittedName>
</protein>
<accession>A0A084QZI3</accession>
<feature type="transmembrane region" description="Helical" evidence="1">
    <location>
        <begin position="185"/>
        <end position="202"/>
    </location>
</feature>
<evidence type="ECO:0000313" key="2">
    <source>
        <dbReference type="EMBL" id="KFA69368.1"/>
    </source>
</evidence>